<dbReference type="InterPro" id="IPR050411">
    <property type="entry name" value="AlphaKG_dependent_hydroxylases"/>
</dbReference>
<dbReference type="GO" id="GO:0016491">
    <property type="term" value="F:oxidoreductase activity"/>
    <property type="evidence" value="ECO:0007669"/>
    <property type="project" value="UniProtKB-KW"/>
</dbReference>
<sequence>MSILADVAPGLRGMPTGLPRVVPIDRKLFPDGLRTSGQHPPIDSQLRPFEEFPREIIGPTVWKPQEMIDHPEKWIHRWTEEELGELLQAVENFIASGEPLVHINKTNFRVPRFEPQLRIIRDDILNGRGFMVFRGIPMDKWGRHKAAVATMGLSVHLGYLLSQNKLGLILGHVTNQGADYNKDLHFIKISATNAPQFYHTDETDIVGLLFCNPGETGGASGCASAHTVWNELVKERPDVAKLLASPIWYVDRKGEVTPGQEPWFKNPIFFMEPGGKERVYCKWDPYFVKSLKRFSDQGLIPPLSEEQLEAMDVLEATCQKNGLVYNCEIGDIQFVSCCQTFHSRTGFTDPPPPLPPRYLLRTWIGTPEQEGGWCLPFHDSFYPKRGGIQVDNTPPMAEPLVTAGGTS</sequence>
<dbReference type="AlphaFoldDB" id="A0AAN9USN7"/>
<evidence type="ECO:0000259" key="4">
    <source>
        <dbReference type="Pfam" id="PF02668"/>
    </source>
</evidence>
<dbReference type="InterPro" id="IPR003819">
    <property type="entry name" value="TauD/TfdA-like"/>
</dbReference>
<evidence type="ECO:0000256" key="2">
    <source>
        <dbReference type="ARBA" id="ARBA00023194"/>
    </source>
</evidence>
<evidence type="ECO:0000313" key="6">
    <source>
        <dbReference type="Proteomes" id="UP001320420"/>
    </source>
</evidence>
<feature type="region of interest" description="Disordered" evidence="3">
    <location>
        <begin position="388"/>
        <end position="407"/>
    </location>
</feature>
<dbReference type="PANTHER" id="PTHR10696:SF56">
    <property type="entry name" value="TAUD_TFDA-LIKE DOMAIN-CONTAINING PROTEIN"/>
    <property type="match status" value="1"/>
</dbReference>
<name>A0AAN9USN7_9PEZI</name>
<organism evidence="5 6">
    <name type="scientific">Diatrype stigma</name>
    <dbReference type="NCBI Taxonomy" id="117547"/>
    <lineage>
        <taxon>Eukaryota</taxon>
        <taxon>Fungi</taxon>
        <taxon>Dikarya</taxon>
        <taxon>Ascomycota</taxon>
        <taxon>Pezizomycotina</taxon>
        <taxon>Sordariomycetes</taxon>
        <taxon>Xylariomycetidae</taxon>
        <taxon>Xylariales</taxon>
        <taxon>Diatrypaceae</taxon>
        <taxon>Diatrype</taxon>
    </lineage>
</organism>
<comment type="caution">
    <text evidence="5">The sequence shown here is derived from an EMBL/GenBank/DDBJ whole genome shotgun (WGS) entry which is preliminary data.</text>
</comment>
<dbReference type="Pfam" id="PF02668">
    <property type="entry name" value="TauD"/>
    <property type="match status" value="1"/>
</dbReference>
<keyword evidence="6" id="KW-1185">Reference proteome</keyword>
<dbReference type="PANTHER" id="PTHR10696">
    <property type="entry name" value="GAMMA-BUTYROBETAINE HYDROXYLASE-RELATED"/>
    <property type="match status" value="1"/>
</dbReference>
<evidence type="ECO:0000256" key="3">
    <source>
        <dbReference type="SAM" id="MobiDB-lite"/>
    </source>
</evidence>
<evidence type="ECO:0000256" key="1">
    <source>
        <dbReference type="ARBA" id="ARBA00023002"/>
    </source>
</evidence>
<accession>A0AAN9USN7</accession>
<dbReference type="InterPro" id="IPR042098">
    <property type="entry name" value="TauD-like_sf"/>
</dbReference>
<dbReference type="GO" id="GO:0017000">
    <property type="term" value="P:antibiotic biosynthetic process"/>
    <property type="evidence" value="ECO:0007669"/>
    <property type="project" value="UniProtKB-KW"/>
</dbReference>
<feature type="domain" description="TauD/TfdA-like" evidence="4">
    <location>
        <begin position="99"/>
        <end position="363"/>
    </location>
</feature>
<reference evidence="5 6" key="1">
    <citation type="submission" date="2024-02" db="EMBL/GenBank/DDBJ databases">
        <title>De novo assembly and annotation of 12 fungi associated with fruit tree decline syndrome in Ontario, Canada.</title>
        <authorList>
            <person name="Sulman M."/>
            <person name="Ellouze W."/>
            <person name="Ilyukhin E."/>
        </authorList>
    </citation>
    <scope>NUCLEOTIDE SEQUENCE [LARGE SCALE GENOMIC DNA]</scope>
    <source>
        <strain evidence="5 6">M11/M66-122</strain>
    </source>
</reference>
<dbReference type="SUPFAM" id="SSF51197">
    <property type="entry name" value="Clavaminate synthase-like"/>
    <property type="match status" value="1"/>
</dbReference>
<proteinExistence type="predicted"/>
<dbReference type="EMBL" id="JAKJXP020000020">
    <property type="protein sequence ID" value="KAK7754485.1"/>
    <property type="molecule type" value="Genomic_DNA"/>
</dbReference>
<protein>
    <recommendedName>
        <fullName evidence="4">TauD/TfdA-like domain-containing protein</fullName>
    </recommendedName>
</protein>
<keyword evidence="1" id="KW-0560">Oxidoreductase</keyword>
<gene>
    <name evidence="5" type="ORF">SLS62_003505</name>
</gene>
<evidence type="ECO:0000313" key="5">
    <source>
        <dbReference type="EMBL" id="KAK7754485.1"/>
    </source>
</evidence>
<dbReference type="Proteomes" id="UP001320420">
    <property type="component" value="Unassembled WGS sequence"/>
</dbReference>
<keyword evidence="2" id="KW-0045">Antibiotic biosynthesis</keyword>
<dbReference type="Gene3D" id="3.60.130.10">
    <property type="entry name" value="Clavaminate synthase-like"/>
    <property type="match status" value="1"/>
</dbReference>